<keyword evidence="2" id="KW-1185">Reference proteome</keyword>
<dbReference type="EMBL" id="JABEZV010000011">
    <property type="protein sequence ID" value="MBA0725075.1"/>
    <property type="molecule type" value="Genomic_DNA"/>
</dbReference>
<protein>
    <submittedName>
        <fullName evidence="1">Uncharacterized protein</fullName>
    </submittedName>
</protein>
<feature type="non-terminal residue" evidence="1">
    <location>
        <position position="1"/>
    </location>
</feature>
<name>A0A7J9ALX2_9ROSI</name>
<evidence type="ECO:0000313" key="1">
    <source>
        <dbReference type="EMBL" id="MBA0725075.1"/>
    </source>
</evidence>
<reference evidence="1 2" key="1">
    <citation type="journal article" date="2019" name="Genome Biol. Evol.">
        <title>Insights into the evolution of the New World diploid cottons (Gossypium, subgenus Houzingenia) based on genome sequencing.</title>
        <authorList>
            <person name="Grover C.E."/>
            <person name="Arick M.A. 2nd"/>
            <person name="Thrash A."/>
            <person name="Conover J.L."/>
            <person name="Sanders W.S."/>
            <person name="Peterson D.G."/>
            <person name="Frelichowski J.E."/>
            <person name="Scheffler J.A."/>
            <person name="Scheffler B.E."/>
            <person name="Wendel J.F."/>
        </authorList>
    </citation>
    <scope>NUCLEOTIDE SEQUENCE [LARGE SCALE GENOMIC DNA]</scope>
    <source>
        <strain evidence="1">4</strain>
        <tissue evidence="1">Leaf</tissue>
    </source>
</reference>
<sequence>YDYIQSEGAKTLKKKKKSLCVTWSDEDSSSEFDLEENHYNFIAFAPSTVKEDYEDSDGYSNIGSDEEFVKTYKELLSK</sequence>
<comment type="caution">
    <text evidence="1">The sequence shown here is derived from an EMBL/GenBank/DDBJ whole genome shotgun (WGS) entry which is preliminary data.</text>
</comment>
<evidence type="ECO:0000313" key="2">
    <source>
        <dbReference type="Proteomes" id="UP000593574"/>
    </source>
</evidence>
<dbReference type="Proteomes" id="UP000593574">
    <property type="component" value="Unassembled WGS sequence"/>
</dbReference>
<proteinExistence type="predicted"/>
<accession>A0A7J9ALX2</accession>
<dbReference type="AlphaFoldDB" id="A0A7J9ALX2"/>
<gene>
    <name evidence="1" type="ORF">Golax_021692</name>
</gene>
<organism evidence="1 2">
    <name type="scientific">Gossypium laxum</name>
    <dbReference type="NCBI Taxonomy" id="34288"/>
    <lineage>
        <taxon>Eukaryota</taxon>
        <taxon>Viridiplantae</taxon>
        <taxon>Streptophyta</taxon>
        <taxon>Embryophyta</taxon>
        <taxon>Tracheophyta</taxon>
        <taxon>Spermatophyta</taxon>
        <taxon>Magnoliopsida</taxon>
        <taxon>eudicotyledons</taxon>
        <taxon>Gunneridae</taxon>
        <taxon>Pentapetalae</taxon>
        <taxon>rosids</taxon>
        <taxon>malvids</taxon>
        <taxon>Malvales</taxon>
        <taxon>Malvaceae</taxon>
        <taxon>Malvoideae</taxon>
        <taxon>Gossypium</taxon>
    </lineage>
</organism>